<dbReference type="EMBL" id="RBXO01000001">
    <property type="protein sequence ID" value="RKT55372.1"/>
    <property type="molecule type" value="Genomic_DNA"/>
</dbReference>
<dbReference type="GO" id="GO:0016491">
    <property type="term" value="F:oxidoreductase activity"/>
    <property type="evidence" value="ECO:0007669"/>
    <property type="project" value="InterPro"/>
</dbReference>
<dbReference type="PROSITE" id="PS00012">
    <property type="entry name" value="PHOSPHOPANTETHEINE"/>
    <property type="match status" value="4"/>
</dbReference>
<feature type="domain" description="PKS/mFAS DH" evidence="16">
    <location>
        <begin position="5268"/>
        <end position="5541"/>
    </location>
</feature>
<dbReference type="EC" id="2.3.1.94" evidence="11"/>
<dbReference type="GO" id="GO:0006633">
    <property type="term" value="P:fatty acid biosynthetic process"/>
    <property type="evidence" value="ECO:0007669"/>
    <property type="project" value="InterPro"/>
</dbReference>
<dbReference type="SMART" id="SM00829">
    <property type="entry name" value="PKS_ER"/>
    <property type="match status" value="1"/>
</dbReference>
<dbReference type="SUPFAM" id="SSF50129">
    <property type="entry name" value="GroES-like"/>
    <property type="match status" value="1"/>
</dbReference>
<dbReference type="CDD" id="cd05195">
    <property type="entry name" value="enoyl_red"/>
    <property type="match status" value="1"/>
</dbReference>
<feature type="active site" description="Proton acceptor; for dehydratase activity" evidence="12">
    <location>
        <position position="5300"/>
    </location>
</feature>
<keyword evidence="6" id="KW-0012">Acyltransferase</keyword>
<dbReference type="Pfam" id="PF16197">
    <property type="entry name" value="KAsynt_C_assoc"/>
    <property type="match status" value="4"/>
</dbReference>
<dbReference type="Gene3D" id="3.10.129.110">
    <property type="entry name" value="Polyketide synthase dehydratase"/>
    <property type="match status" value="2"/>
</dbReference>
<evidence type="ECO:0000259" key="16">
    <source>
        <dbReference type="PROSITE" id="PS52019"/>
    </source>
</evidence>
<dbReference type="InterPro" id="IPR014031">
    <property type="entry name" value="Ketoacyl_synth_C"/>
</dbReference>
<dbReference type="Pfam" id="PF14765">
    <property type="entry name" value="PS-DH"/>
    <property type="match status" value="2"/>
</dbReference>
<dbReference type="FunFam" id="3.40.47.10:FF:000019">
    <property type="entry name" value="Polyketide synthase type I"/>
    <property type="match status" value="4"/>
</dbReference>
<keyword evidence="18" id="KW-1185">Reference proteome</keyword>
<dbReference type="SMART" id="SM00825">
    <property type="entry name" value="PKS_KS"/>
    <property type="match status" value="4"/>
</dbReference>
<dbReference type="SMART" id="SM00826">
    <property type="entry name" value="PKS_DH"/>
    <property type="match status" value="2"/>
</dbReference>
<dbReference type="SUPFAM" id="SSF47336">
    <property type="entry name" value="ACP-like"/>
    <property type="match status" value="4"/>
</dbReference>
<comment type="pathway">
    <text evidence="9">Antibiotic biosynthesis; erythromycin biosynthesis.</text>
</comment>
<feature type="domain" description="PKS/mFAS DH" evidence="16">
    <location>
        <begin position="3664"/>
        <end position="3933"/>
    </location>
</feature>
<sequence>MGGQDERLVRALRAALQEAERLKRENARLAARAGEPVAVVGMGLRLPGGVSSPEAFWELLSEGRDTVSDFPADRGWDLEGLYDPDPHSVGTSYTRRGSFLDDAGAFDAGFFGISPREALAMDPQQRLLLETSWEALERAGVDPTSLRGKDVGVFTGLMYHDYAEGPQPEELEGFLGTGNAGSVAAGRVAYVLGAQGPAVTVDTACSSSLVALHLAAQSLRSGECSLALAGGATVLASPAVFVEFSRQRGLSVDGRCKSFSASADGTGWSEGVGVVVLQRLSDAVREGREILAVIRGSAVNQDGASNGLTAPNGPAQEKVIRQALANVGLNSSDVDAVEAHGTGTTLGDPIEANALLAAYGQERDRPLWLGSVKSNVGHTQAAAGVVGVIKMVLAMRHGVLPRTLHVDRPTDKVDWSSGAVELLTEPVVWEEGGRPRRAGVSSFGVSGTNAHLIVEEAPAAEPREVVEHDDVVPLVVSARTASGVVAQAARLADHLDATRADLTAVARSLLSTRALWEHRVVLFAREHAEAVAALRSLTAPVKAGSGKSVLVFPGQGAQWVGMGRELWESHPVFAARMEECGRALEPFVDWSLRAVVFDGSPLDRVDVVQPVSFAVMVSLAALWESCGFRADAVVGHSQGEIAAACVAGALSLGDAARLVALRSQAIATGLTRRGGMLSVAIPPEQAPDGVEVAAVNGPRSIVLAGDADVLAEWEARYEAEGVRARRVAVDYASHTAHVDAIADDVVAAAAGVVPRKPEIPWYSTVDDAWVSGALDTGYWFRNLRGRVRFADAVRALADDGFDLFVECGAHPVLHAAIRESVDEAGHPEAAVLGTIRRDDAGPARFRRSLADVFAHGGAVDWTTGLPDAAPVPLPTTAFEHRHYWLRPGRPAATRDAGPWRYEIDWERLVLPERAAGGRWLLVADDGDLLAGLRAAGLRVDADADPADVDGVLIASGRVEHVLTTAQAVLRAGGAARVWVVTRGAVSTGPFDAPHDPAAAQVWGFGRVAALEHPRRWGGLLDLPATPDDAAVARLVAALGGTEDQVAIRAGGAFGRRLTPAPARAAGPGWTPRGTVLVTGGTGALGGHVARWAAERGAEHVVLLSRRGAVDGPPDLGVRVTVVECDVSDRAAVAAVVDRYPPDAVVHAAGVAGDLVAVVDHDERSFAEVTAGKAAGAAVLDEVLGDRPLDAFVLFSSIAGVWGSTRQSAYAAANAHLDALAEHRRSRGLAATSIAWGAWAGGGMAEDGDAAEQLRRRAILPMSPERALAELDDVLRGGRPTAVVARVDWPRFTEMFTAHRPSPLLGGLPRAASPASPTPDDRSAGLVAALSGADPAGQRELLLDVVRRAATAVLGMDSVDGMAPTRAFRDAGFDSLTSVELRDRLATATGVTLPVTVAFDHPNPTALAEALRTRLLGTRLLGTRLPGTRLPGAAEAVVPGETPPVADAEDDPVVIVGMGTRLPGGVSTPEAFWELLATGGGTVTGFPTDRGWDLENLYDPDPESVGTSYTRHGGFLEDAGAFDAEFFGISPREALAMDPQQRLLLEASWEAVEDAGIDPASLHGRDVGVFVGASGQGYGARSADAEGFLLTGTASSVLSGRLSYVLGVQGPAVTVDTACSSSLVALHLAAQALRAGECTTALVGGVAVLATPDVFVEFSRQRGLSVDGRCRSFSADADGTGWSEGVGVVVLQRLSDAVREGREVLAVVRGSAVNQDGASNGLTAPNGPAQEKVIRRALRNAGLRPSDVDAVEAHGTGTVLGDPIEAQAVLAVYGQERDRPLWLGSVKSNIGHTQAAAGVVGVIKMVLALRHGVLPRTLHVDRPSDKVDWSSGAVELLTEPVVWEEGGRPRRAGVSSFGVSGTNAHVVLEQPPVRPEPEPVAEVDSVVPVVVSARSAEALREQAERIAAHLEAGAPLTGTARSLVTTRSVWEHRAVVVADERAEAVAGLRDVGPSSPARDGGVAFAFAGQGAQRAGMGRGLYGCFPVFREVFDEVCAELDRNLAGYVGRPVREVVFGDGVDLDETVYTQAGLFAVEVAMFALVSSWGIRPRVLMGHSIGEVAAAHAAGMLSLPDAATLVAARGRLMQALPGDGVMASVPVAEELVRDFEGVSVAAVNGPRSTVLSGARDAVARAVRELGVDARYLKVGHAFHSALMEPMTADFRAVVAGLSFTSARIPVLSTVTGAWLPASPDYWVDQIRLPVRFADAIGALDVGTVLELGPGGVLTGLVDALDTGLAAVALTRRDHPEPRTALVAAGEVFARGGHVDWAAVVPDVPPVPVPKTAFRRRHYWLGAAPVSSVDEWRYGVTWRRLADRPRVPSGRWRVLGDDALAAGLARCGLDVTTGEADGVVCVSPSVDDLVALLRARPAARVWVVTRGAVSVAPDDPVDDLDGALLWGLGRVAALERPDRWGGLVDLPADADDAHVAVLAGVLGGGEDQVAVRAGGAHGRRLTEVTGGSARWTPRGTVLITGGTGALGTHVARWALDAGADRVVLLGRRGGTSDDPRTTVVACDVTDRAAVAGVLAQHPPDAVVHAAGVPGGLDRLDEYDRAAFHDVLAAKVTGARVLDDLLGDRPLDAFVLFSSIAGVWGAAGQGAYAAANAHLDALAARRRARGLAATSVAWGAWAQGGMAAGEDARELLNRRAVLTMSPDRALDALAEAVGSGRTTTVVARIDWPRFGALFTAARPSPLLTGVPAATATATTAAAAERAPVADLSVDELVELVRDAAAGVLGRTDGIDPDRAFRDAGFDSLTSIELRDRLAAATGVRLPATVAFDHPDARRLATFLRAELTGGAPAATPVARVVPDAEPIAIVGLGVRLPGGVGGPEEFWELLAAGRDATTAFPTDRGWEDDPGFATTGVRRGGFLRDADLFDAAFFGISPREALAMDPQQRLLLETTWEALERAGVAPKSLRGGDLGVFVGAATQAYGMSSPESAGYLLTGVSSSVLSGRVSYVLGTRGPAVTVDTACSSSLVALHLAVQSLRSGECSMAVAGGVTVMATPTGFIEFARQGGLSPDGRCRSFARGADGTGWAEGVGVVVVQRLSDALRDGREVLAVVRGSAVNQDGASNGLTAPNGPAQVEVIRQALANAGLRPSDVDAVEAHGTGTVLGDPIEANALLAAYGEDRAEPLLLGSVKSNVGHTQSAAGVVGVIKMVLAMRHGTVPRTLHVDQPTDRVDWSTGVLAPATANTAWPAVDRPRRAGVSSFGMSGTNAHVVIEQAPPAVEAQADAPPSDARPIEVPLVVSARTRTALVAQAGKLADHIEAGAPLGGVARALVTTRSLWDHRAVVVAGDAAEAVAGLRAVSAGPDTSRRAPKSVLVFPGQGAQWVGMGRELWGSHPVFAARMEECDRALRSFVDWSLRDVVLGGESLDRVDVVQPVSFAVMVSLAALWEWCGFRPDAVVGHSQGEIAAACVAGVLSLEDAARVVAVRSSVIGSGLAGRGGMLSLGVSPEEAPEGVEVAAVNGPRSIVLAGDPAVLAELETRYAAEGVRVRRIAVDYASHTAQVDSVTEEILARLDGIGSREPEIPWMSTVDNKWMGGADAAYWARNLREPVRFAPAVAELERQRHGLFVECGPHPVLTAAIADTLPDAAVVGTLRRDDGGWDRFLRSLGEVFAHGGEVDWAAVVPAAPPAPVPTTVFERRRYWLAPRPSDGTTPLAHAILDGVVDNPASDGVVLTGRLSLARQPWLADHVVSGEVVVPGAVLVELALRAGDLVGRPAVGELVIETPVVLDDQSLQVRVVADHREIGVYARRADGDWVRHATGTPADDVEPTPFAWPPAGARPVAADDLYDTLARAGYGYGPVFQGVRAVWRRGEELFAEIALPDDVDPAGFAIHPALLDAALHPGAGDDVRLPFAWNRVAVHATGARSVRARLTPTAGGVALSLQDLSGAPVLTLGELVTRPATGARPDDALHGVDWVDLPVEPADPAPWPVARVDTARPLRAVLADVLARVRDFLAGPDAGRLVVATAHTPDEPVAAAVWGLVRGAQAEHPDRFVLANACPELPSLVAPAVAAGEWQFQVVDGRVRVPRLVRVTPGRTAWEPGGPVLITGGTGTLGGLLAEHLVAEHGVRDLVLASRSGGGDDLVARLRAAGAAVRVERCDVAERDQVRALLAASAPAAVVHAAGALDDGVLAGLDADRLDTVLRPKSDAVEHLDELTRDLGLTAFVVFSAAAGVLGSAGQAGYCAANAHVDAVVARRRAAGLPSWSLAWGFWSTPTGMTGHLGVADTARMARGGLVAIDPARGMRLFDAALRSSRPLVAPVAFDHAVLREHARHGRLPSILRTVAGPVRRAVAAPARRDADDLLGLVRREAATVLGLAGADAVPPTRAFRDLGFDSLTAVELRTRLAAATGLRLPATLAFDHPDATALAAHLRDLVAGPAAPTAPAVVAASAEPIAVVGVGLRLPGGIHAPEQFWDLLDRGGEVVGDFPTDRGWDLAALYDPDPATPGTTYTLRGGFLDDPGAFDAGFFGISPREALAMDPQQRLLLETSWEALERAGVDPTSLRGRDVGVFTGLMYHDYATGRQPAALEGLLGTGTAGSVAAGRVSYVLGVQGPAVTVDTACSSSLVSLHLAVRSLRSGECSMALAGGATVMGTPAGFVEFARQRGLSPDGRCRSFSADADGTGWSEGVGVLVLQRLSDAVRDGRDVLAVVRGSAVNQDGASNGLTAPNGPAQQVVIRKALADAGVRPSEVDFVEAHGTGTVLGDPIEAQAIMAVYGQERDQPLWLGSVKSNIGHAQAAAGVAGVIKVVLALRHGSLPRTLHADRPTDRVDWTAGAVDLLTEPVAWQRNGRPRRAGVSSFGVSGTNAHVILEEGPARAAHHHAEQVVPVPIVVTARTATGLTAQADRVAGALGPDLAATARTLATARAAWEHRAVVVAEDPERAARALRSLPPSHPAGDGGVAFAFAGQGAQRAGMGRGLYGCFPVFREVFDEVCAELDRNLAGYVGRPVREVVFGDGADLDETVYTQAGLFAVEVAMSALLESWGVRPAALVGHSIGELGAAHVAGVLSLPDAAKVVAARGRLMQALPGDGVMVAVDAGEEEVRALCGEVDLAAVNGPASVVLSGERAAVTEAVGALVAAGHRCRELNTGHAFHSALVEPVLAAYREVVASVALHPPRLPVVSTVTGAPLTDEEACSPDHWVDQVRRTVRFADAVRALPVATVLELGPGGTLTALVNGSDTGATAVAVLRRDRPEPWSAMAAVGEAFVRGVEVDWSAVLPAGPKAPAPTTAFEHRRYWLAPGGGVDASGLGLDRVAHPVLGAAAEDPDTGGVVLTGRLSRSAQPWLADHVVAGSALVPGTALVEWAWQAGDRVGCPVVEELVAEAPLALGPDEARSVRVAVGGPDDAGRRRITVHSHADGTWTRHATGTLTTGTQVTGTRITADRSRPAQWPPADAEPVDVTDFYEARAETGYGYGPAFRGLRAAWRRGDELFAEVALPDDVDATGYALHPALVDAAAHVGVLATGTDEVRVPFAWTGVELHRRDVGEVRVRMTPVDGGGAALAVSDRAGAPVLTIGSLVGRPVEVDRPVADLYTVDWVALPACEPADVVVVDDRAEPAEAPEWLLHRVEDTDPRRAVAAVLAVLKRLVDDERWRRAKVVVATGGTRADPAAAAVWGLVRSAQVEHPGRFLLAELADPADAPRAVASGEWQVAVRDGQVWAPRLRPSDLGDRWALEVTGTGTADGVEARRQPDRPPSAGQVRVEVRAAGVNFRDALMALGVYPGEPVLGSEAAGVVVDVGEGVRLRPGDRVFGVFPRSFGTIAVTDARMVAPVPAGWTFEQAAAVPVAFLTAYYGLVDLGGLRPGEKVLVHAATGGVGTAAVQLARHLGAEVFATASTGKHHVLRDLGLADDHIGDSRTLAFEHRFPRVDVVLNALAGEFVDASLRLLADGGRFVEMGKTDVRSGVPGYRAFDLVDAGPERIGEMLADLLARFADGALTLPPITRWDVGHAADALRVMAQARHVGKNVLTVPRRPDPAGSVLVTGGTGALGAAVAEHFVTAHGVRSVVVAARRATGAEELRGRLEAAGARVTLVACDVGDREQVRDLLAAVPADAPLTAVVHAAGVVSDAVVSTTDDDDLTAVFGPKLDAACHLDELTRDLDLAAFVLFSSAAGVFGAAGQGAYAAANSGLDAVAARRRALGLPAVSLAWGAWEASAGMTARLADRDVERLARSGVRPLDPAHALRLLDAALRGPRADVVPVRLDRRVLRARARDGGLPAVLAGVAGPVGEPPARPAAEDLGGLPEPARRARLLDLVRAEAGAVLGLGAGGAIGSAKPFRDAGFDSLTAVELRNRLGAVTGLALPATVVFDHPTAAALADHLHGLLAERAVERGAGERGAGESTLADRLAALGAEIGALERADPAVAEVEERLRALLAALPGRAARPHDDLDEVTEDNLFEFLDRELG</sequence>
<feature type="region of interest" description="N-terminal hotdog fold" evidence="12">
    <location>
        <begin position="5268"/>
        <end position="5388"/>
    </location>
</feature>
<keyword evidence="1" id="KW-0596">Phosphopantetheine</keyword>
<feature type="region of interest" description="C-terminal hotdog fold" evidence="12">
    <location>
        <begin position="5407"/>
        <end position="5541"/>
    </location>
</feature>
<protein>
    <recommendedName>
        <fullName evidence="11">6-deoxyerythronolide-B synthase</fullName>
        <ecNumber evidence="11">2.3.1.94</ecNumber>
    </recommendedName>
</protein>
<dbReference type="InterPro" id="IPR013154">
    <property type="entry name" value="ADH-like_N"/>
</dbReference>
<dbReference type="CDD" id="cd08952">
    <property type="entry name" value="KR_1_SDR_x"/>
    <property type="match status" value="2"/>
</dbReference>
<dbReference type="SUPFAM" id="SSF53901">
    <property type="entry name" value="Thiolase-like"/>
    <property type="match status" value="4"/>
</dbReference>
<dbReference type="FunFam" id="1.10.1200.10:FF:000007">
    <property type="entry name" value="Probable polyketide synthase pks17"/>
    <property type="match status" value="2"/>
</dbReference>
<dbReference type="PROSITE" id="PS00606">
    <property type="entry name" value="KS3_1"/>
    <property type="match status" value="4"/>
</dbReference>
<comment type="caution">
    <text evidence="17">The sequence shown here is derived from an EMBL/GenBank/DDBJ whole genome shotgun (WGS) entry which is preliminary data.</text>
</comment>
<evidence type="ECO:0000256" key="1">
    <source>
        <dbReference type="ARBA" id="ARBA00022450"/>
    </source>
</evidence>
<dbReference type="InterPro" id="IPR016035">
    <property type="entry name" value="Acyl_Trfase/lysoPLipase"/>
</dbReference>
<feature type="region of interest" description="C-terminal hotdog fold" evidence="12">
    <location>
        <begin position="3787"/>
        <end position="3933"/>
    </location>
</feature>
<feature type="domain" description="Ketosynthase family 3 (KS3)" evidence="15">
    <location>
        <begin position="34"/>
        <end position="456"/>
    </location>
</feature>
<evidence type="ECO:0000256" key="13">
    <source>
        <dbReference type="SAM" id="Coils"/>
    </source>
</evidence>
<dbReference type="CDD" id="cd08956">
    <property type="entry name" value="KR_3_FAS_SDR_x"/>
    <property type="match status" value="2"/>
</dbReference>
<evidence type="ECO:0000256" key="10">
    <source>
        <dbReference type="ARBA" id="ARBA00063272"/>
    </source>
</evidence>
<dbReference type="InterPro" id="IPR018201">
    <property type="entry name" value="Ketoacyl_synth_AS"/>
</dbReference>
<dbReference type="InterPro" id="IPR009081">
    <property type="entry name" value="PP-bd_ACP"/>
</dbReference>
<dbReference type="GO" id="GO:0004312">
    <property type="term" value="F:fatty acid synthase activity"/>
    <property type="evidence" value="ECO:0007669"/>
    <property type="project" value="TreeGrafter"/>
</dbReference>
<dbReference type="InterPro" id="IPR020843">
    <property type="entry name" value="ER"/>
</dbReference>
<feature type="domain" description="Ketosynthase family 3 (KS3)" evidence="15">
    <location>
        <begin position="1449"/>
        <end position="1869"/>
    </location>
</feature>
<dbReference type="Gene3D" id="1.10.1200.10">
    <property type="entry name" value="ACP-like"/>
    <property type="match status" value="4"/>
</dbReference>
<dbReference type="InterPro" id="IPR032821">
    <property type="entry name" value="PKS_assoc"/>
</dbReference>
<dbReference type="SUPFAM" id="SSF51735">
    <property type="entry name" value="NAD(P)-binding Rossmann-fold domains"/>
    <property type="match status" value="9"/>
</dbReference>
<keyword evidence="4" id="KW-0677">Repeat</keyword>
<evidence type="ECO:0000256" key="9">
    <source>
        <dbReference type="ARBA" id="ARBA00060622"/>
    </source>
</evidence>
<dbReference type="PROSITE" id="PS52019">
    <property type="entry name" value="PKS_MFAS_DH"/>
    <property type="match status" value="2"/>
</dbReference>
<dbReference type="Gene3D" id="3.90.180.10">
    <property type="entry name" value="Medium-chain alcohol dehydrogenases, catalytic domain"/>
    <property type="match status" value="1"/>
</dbReference>
<dbReference type="PROSITE" id="PS50075">
    <property type="entry name" value="CARRIER"/>
    <property type="match status" value="4"/>
</dbReference>
<evidence type="ECO:0000256" key="6">
    <source>
        <dbReference type="ARBA" id="ARBA00023315"/>
    </source>
</evidence>
<dbReference type="SUPFAM" id="SSF55048">
    <property type="entry name" value="Probable ACP-binding domain of malonyl-CoA ACP transacylase"/>
    <property type="match status" value="4"/>
</dbReference>
<dbReference type="InterPro" id="IPR001227">
    <property type="entry name" value="Ac_transferase_dom_sf"/>
</dbReference>
<accession>A0A495W122</accession>
<dbReference type="Pfam" id="PF08240">
    <property type="entry name" value="ADH_N"/>
    <property type="match status" value="1"/>
</dbReference>
<dbReference type="InterPro" id="IPR049552">
    <property type="entry name" value="PKS_DH_N"/>
</dbReference>
<keyword evidence="13" id="KW-0175">Coiled coil</keyword>
<evidence type="ECO:0000313" key="18">
    <source>
        <dbReference type="Proteomes" id="UP000282084"/>
    </source>
</evidence>
<evidence type="ECO:0000256" key="8">
    <source>
        <dbReference type="ARBA" id="ARBA00060158"/>
    </source>
</evidence>
<evidence type="ECO:0000256" key="12">
    <source>
        <dbReference type="PROSITE-ProRule" id="PRU01363"/>
    </source>
</evidence>
<reference evidence="17 18" key="1">
    <citation type="submission" date="2018-10" db="EMBL/GenBank/DDBJ databases">
        <title>Sequencing the genomes of 1000 actinobacteria strains.</title>
        <authorList>
            <person name="Klenk H.-P."/>
        </authorList>
    </citation>
    <scope>NUCLEOTIDE SEQUENCE [LARGE SCALE GENOMIC DNA]</scope>
    <source>
        <strain evidence="17 18">DSM 43800</strain>
    </source>
</reference>
<dbReference type="InterPro" id="IPR013968">
    <property type="entry name" value="PKS_KR"/>
</dbReference>
<dbReference type="GO" id="GO:0047879">
    <property type="term" value="F:erythronolide synthase activity"/>
    <property type="evidence" value="ECO:0007669"/>
    <property type="project" value="UniProtKB-EC"/>
</dbReference>
<evidence type="ECO:0000313" key="17">
    <source>
        <dbReference type="EMBL" id="RKT55372.1"/>
    </source>
</evidence>
<dbReference type="SUPFAM" id="SSF52151">
    <property type="entry name" value="FabD/lysophospholipase-like"/>
    <property type="match status" value="4"/>
</dbReference>
<dbReference type="SMART" id="SM00823">
    <property type="entry name" value="PKS_PP"/>
    <property type="match status" value="4"/>
</dbReference>
<feature type="active site" description="Proton acceptor; for dehydratase activity" evidence="12">
    <location>
        <position position="3696"/>
    </location>
</feature>
<feature type="domain" description="Carrier" evidence="14">
    <location>
        <begin position="1339"/>
        <end position="1414"/>
    </location>
</feature>
<feature type="domain" description="Carrier" evidence="14">
    <location>
        <begin position="6262"/>
        <end position="6337"/>
    </location>
</feature>
<dbReference type="InterPro" id="IPR049900">
    <property type="entry name" value="PKS_mFAS_DH"/>
</dbReference>
<feature type="active site" description="Proton donor; for dehydratase activity" evidence="12">
    <location>
        <position position="5466"/>
    </location>
</feature>
<dbReference type="Pfam" id="PF02801">
    <property type="entry name" value="Ketoacyl-synt_C"/>
    <property type="match status" value="4"/>
</dbReference>
<dbReference type="InterPro" id="IPR036291">
    <property type="entry name" value="NAD(P)-bd_dom_sf"/>
</dbReference>
<dbReference type="SMART" id="SM01294">
    <property type="entry name" value="PKS_PP_betabranch"/>
    <property type="match status" value="3"/>
</dbReference>
<dbReference type="PROSITE" id="PS52004">
    <property type="entry name" value="KS3_2"/>
    <property type="match status" value="4"/>
</dbReference>
<dbReference type="InterPro" id="IPR057326">
    <property type="entry name" value="KR_dom"/>
</dbReference>
<dbReference type="Pfam" id="PF00550">
    <property type="entry name" value="PP-binding"/>
    <property type="match status" value="4"/>
</dbReference>
<evidence type="ECO:0000259" key="14">
    <source>
        <dbReference type="PROSITE" id="PS50075"/>
    </source>
</evidence>
<dbReference type="InterPro" id="IPR014043">
    <property type="entry name" value="Acyl_transferase_dom"/>
</dbReference>
<dbReference type="CDD" id="cd00833">
    <property type="entry name" value="PKS"/>
    <property type="match status" value="4"/>
</dbReference>
<dbReference type="Gene3D" id="3.40.47.10">
    <property type="match status" value="4"/>
</dbReference>
<evidence type="ECO:0000256" key="5">
    <source>
        <dbReference type="ARBA" id="ARBA00023268"/>
    </source>
</evidence>
<dbReference type="Pfam" id="PF13602">
    <property type="entry name" value="ADH_zinc_N_2"/>
    <property type="match status" value="1"/>
</dbReference>
<evidence type="ECO:0000256" key="7">
    <source>
        <dbReference type="ARBA" id="ARBA00052442"/>
    </source>
</evidence>
<keyword evidence="3 17" id="KW-0808">Transferase</keyword>
<evidence type="ECO:0000259" key="15">
    <source>
        <dbReference type="PROSITE" id="PS52004"/>
    </source>
</evidence>
<dbReference type="InterPro" id="IPR020807">
    <property type="entry name" value="PKS_DH"/>
</dbReference>
<comment type="catalytic activity">
    <reaction evidence="7">
        <text>6 (S)-methylmalonyl-CoA + propanoyl-CoA + 6 NADPH + 12 H(+) = 6-deoxyerythronolide B + 6 CO2 + 6 NADP(+) + 7 CoA + H2O</text>
        <dbReference type="Rhea" id="RHEA:23068"/>
        <dbReference type="ChEBI" id="CHEBI:15377"/>
        <dbReference type="ChEBI" id="CHEBI:15378"/>
        <dbReference type="ChEBI" id="CHEBI:16089"/>
        <dbReference type="ChEBI" id="CHEBI:16526"/>
        <dbReference type="ChEBI" id="CHEBI:57287"/>
        <dbReference type="ChEBI" id="CHEBI:57327"/>
        <dbReference type="ChEBI" id="CHEBI:57392"/>
        <dbReference type="ChEBI" id="CHEBI:57783"/>
        <dbReference type="ChEBI" id="CHEBI:58349"/>
        <dbReference type="EC" id="2.3.1.94"/>
    </reaction>
</comment>
<dbReference type="Proteomes" id="UP000282084">
    <property type="component" value="Unassembled WGS sequence"/>
</dbReference>
<dbReference type="InterPro" id="IPR014030">
    <property type="entry name" value="Ketoacyl_synth_N"/>
</dbReference>
<dbReference type="InterPro" id="IPR020841">
    <property type="entry name" value="PKS_Beta-ketoAc_synthase_dom"/>
</dbReference>
<organism evidence="17 18">
    <name type="scientific">Saccharothrix australiensis</name>
    <dbReference type="NCBI Taxonomy" id="2072"/>
    <lineage>
        <taxon>Bacteria</taxon>
        <taxon>Bacillati</taxon>
        <taxon>Actinomycetota</taxon>
        <taxon>Actinomycetes</taxon>
        <taxon>Pseudonocardiales</taxon>
        <taxon>Pseudonocardiaceae</taxon>
        <taxon>Saccharothrix</taxon>
    </lineage>
</organism>
<dbReference type="PANTHER" id="PTHR43775">
    <property type="entry name" value="FATTY ACID SYNTHASE"/>
    <property type="match status" value="1"/>
</dbReference>
<dbReference type="Pfam" id="PF00698">
    <property type="entry name" value="Acyl_transf_1"/>
    <property type="match status" value="4"/>
</dbReference>
<dbReference type="InterPro" id="IPR036736">
    <property type="entry name" value="ACP-like_sf"/>
</dbReference>
<dbReference type="Pfam" id="PF08659">
    <property type="entry name" value="KR"/>
    <property type="match status" value="4"/>
</dbReference>
<dbReference type="InterPro" id="IPR006162">
    <property type="entry name" value="Ppantetheine_attach_site"/>
</dbReference>
<evidence type="ECO:0000256" key="11">
    <source>
        <dbReference type="ARBA" id="ARBA00066981"/>
    </source>
</evidence>
<dbReference type="Gene3D" id="3.40.50.720">
    <property type="entry name" value="NAD(P)-binding Rossmann-like Domain"/>
    <property type="match status" value="4"/>
</dbReference>
<feature type="active site" description="Proton donor; for dehydratase activity" evidence="12">
    <location>
        <position position="3846"/>
    </location>
</feature>
<dbReference type="InterPro" id="IPR042104">
    <property type="entry name" value="PKS_dehydratase_sf"/>
</dbReference>
<comment type="subunit">
    <text evidence="10">Homodimer. Erythronolide synthase is composed of EryAI, EryAII and EryAIII multimodular (2 modules) polypeptides each coding for a functional synthase subunit which participates in 2 of the six FAS-like elongation steps required for formation of the polyketide. Module 1, 2, 3, 4, 5, and 6 participating in biosynthesis steps 1, 2, 3, 4, 5, and 6, respectively.</text>
</comment>
<feature type="domain" description="Carrier" evidence="14">
    <location>
        <begin position="2716"/>
        <end position="2792"/>
    </location>
</feature>
<feature type="region of interest" description="N-terminal hotdog fold" evidence="12">
    <location>
        <begin position="3664"/>
        <end position="3778"/>
    </location>
</feature>
<dbReference type="SMART" id="SM00827">
    <property type="entry name" value="PKS_AT"/>
    <property type="match status" value="4"/>
</dbReference>
<comment type="function">
    <text evidence="8">Involved in the biosynthesis of antibiotic erythromycin via the biosynthesis of its aglycone precursor, 6-deoxyerythronolide B (6-dEB).</text>
</comment>
<dbReference type="FunFam" id="3.40.366.10:FF:000002">
    <property type="entry name" value="Probable polyketide synthase 2"/>
    <property type="match status" value="2"/>
</dbReference>
<dbReference type="PANTHER" id="PTHR43775:SF51">
    <property type="entry name" value="INACTIVE PHENOLPHTHIOCEROL SYNTHESIS POLYKETIDE SYNTHASE TYPE I PKS1-RELATED"/>
    <property type="match status" value="1"/>
</dbReference>
<evidence type="ECO:0000256" key="2">
    <source>
        <dbReference type="ARBA" id="ARBA00022553"/>
    </source>
</evidence>
<feature type="domain" description="Carrier" evidence="14">
    <location>
        <begin position="4310"/>
        <end position="4385"/>
    </location>
</feature>
<dbReference type="InterPro" id="IPR011032">
    <property type="entry name" value="GroES-like_sf"/>
</dbReference>
<feature type="domain" description="Ketosynthase family 3 (KS3)" evidence="15">
    <location>
        <begin position="4401"/>
        <end position="4823"/>
    </location>
</feature>
<dbReference type="GO" id="GO:0031177">
    <property type="term" value="F:phosphopantetheine binding"/>
    <property type="evidence" value="ECO:0007669"/>
    <property type="project" value="InterPro"/>
</dbReference>
<dbReference type="Pfam" id="PF21089">
    <property type="entry name" value="PKS_DH_N"/>
    <property type="match status" value="2"/>
</dbReference>
<keyword evidence="2" id="KW-0597">Phosphoprotein</keyword>
<dbReference type="SMART" id="SM00822">
    <property type="entry name" value="PKS_KR"/>
    <property type="match status" value="4"/>
</dbReference>
<evidence type="ECO:0000256" key="3">
    <source>
        <dbReference type="ARBA" id="ARBA00022679"/>
    </source>
</evidence>
<dbReference type="InterPro" id="IPR016036">
    <property type="entry name" value="Malonyl_transacylase_ACP-bd"/>
</dbReference>
<dbReference type="InterPro" id="IPR050091">
    <property type="entry name" value="PKS_NRPS_Biosynth_Enz"/>
</dbReference>
<dbReference type="Gene3D" id="3.30.70.3290">
    <property type="match status" value="4"/>
</dbReference>
<dbReference type="InterPro" id="IPR020806">
    <property type="entry name" value="PKS_PP-bd"/>
</dbReference>
<feature type="coiled-coil region" evidence="13">
    <location>
        <begin position="5"/>
        <end position="32"/>
    </location>
</feature>
<dbReference type="GO" id="GO:0004315">
    <property type="term" value="F:3-oxoacyl-[acyl-carrier-protein] synthase activity"/>
    <property type="evidence" value="ECO:0007669"/>
    <property type="project" value="InterPro"/>
</dbReference>
<dbReference type="Pfam" id="PF00109">
    <property type="entry name" value="ketoacyl-synt"/>
    <property type="match status" value="4"/>
</dbReference>
<keyword evidence="5" id="KW-0511">Multifunctional enzyme</keyword>
<dbReference type="InterPro" id="IPR016039">
    <property type="entry name" value="Thiolase-like"/>
</dbReference>
<gene>
    <name evidence="17" type="ORF">C8E97_4037</name>
</gene>
<dbReference type="InterPro" id="IPR049551">
    <property type="entry name" value="PKS_DH_C"/>
</dbReference>
<feature type="domain" description="Ketosynthase family 3 (KS3)" evidence="15">
    <location>
        <begin position="2809"/>
        <end position="3222"/>
    </location>
</feature>
<evidence type="ECO:0000256" key="4">
    <source>
        <dbReference type="ARBA" id="ARBA00022737"/>
    </source>
</evidence>
<dbReference type="Gene3D" id="3.40.366.10">
    <property type="entry name" value="Malonyl-Coenzyme A Acyl Carrier Protein, domain 2"/>
    <property type="match status" value="4"/>
</dbReference>
<name>A0A495W122_9PSEU</name>
<proteinExistence type="predicted"/>